<protein>
    <submittedName>
        <fullName evidence="4">Short-subunit dehydrogenase</fullName>
    </submittedName>
</protein>
<name>A0ABY2FQ75_9ACTN</name>
<dbReference type="PRINTS" id="PR00081">
    <property type="entry name" value="GDHRDH"/>
</dbReference>
<dbReference type="Proteomes" id="UP000295060">
    <property type="component" value="Unassembled WGS sequence"/>
</dbReference>
<evidence type="ECO:0000256" key="1">
    <source>
        <dbReference type="ARBA" id="ARBA00006484"/>
    </source>
</evidence>
<sequence>MQTILITGATDGLGRELALRLGTAGARVLIHGRDAARAERVRADIRAAGGPEPEILLADLADLHHVDKLADSIDSELDVLVNNAGIGGGRPGTGREVSADGIELRFAVNYLAGYHLTRRLLPQLAPTGRIVNVASAGQQAIDFEDPMMERGWDGFSAYQRSKLAQIMFTIDLAAEQSVVVNALHPATFMATTMVTESGVSPISSVAEGADATMRLITAPDVPTGRYFNGLREARANEQAYDARARERLRTLSDNLITTALR</sequence>
<evidence type="ECO:0000256" key="2">
    <source>
        <dbReference type="ARBA" id="ARBA00023002"/>
    </source>
</evidence>
<dbReference type="Pfam" id="PF00106">
    <property type="entry name" value="adh_short"/>
    <property type="match status" value="1"/>
</dbReference>
<comment type="caution">
    <text evidence="4">The sequence shown here is derived from an EMBL/GenBank/DDBJ whole genome shotgun (WGS) entry which is preliminary data.</text>
</comment>
<dbReference type="SUPFAM" id="SSF51735">
    <property type="entry name" value="NAD(P)-binding Rossmann-fold domains"/>
    <property type="match status" value="1"/>
</dbReference>
<dbReference type="InterPro" id="IPR002347">
    <property type="entry name" value="SDR_fam"/>
</dbReference>
<dbReference type="PANTHER" id="PTHR24320">
    <property type="entry name" value="RETINOL DEHYDROGENASE"/>
    <property type="match status" value="1"/>
</dbReference>
<dbReference type="PRINTS" id="PR00080">
    <property type="entry name" value="SDRFAMILY"/>
</dbReference>
<accession>A0ABY2FQ75</accession>
<evidence type="ECO:0000313" key="5">
    <source>
        <dbReference type="Proteomes" id="UP000295060"/>
    </source>
</evidence>
<reference evidence="4 5" key="1">
    <citation type="submission" date="2019-03" db="EMBL/GenBank/DDBJ databases">
        <title>Genomic Encyclopedia of Type Strains, Phase III (KMG-III): the genomes of soil and plant-associated and newly described type strains.</title>
        <authorList>
            <person name="Whitman W."/>
        </authorList>
    </citation>
    <scope>NUCLEOTIDE SEQUENCE [LARGE SCALE GENOMIC DNA]</scope>
    <source>
        <strain evidence="4 5">VKMAc-2574</strain>
    </source>
</reference>
<dbReference type="EMBL" id="SODU01000001">
    <property type="protein sequence ID" value="TDW95297.1"/>
    <property type="molecule type" value="Genomic_DNA"/>
</dbReference>
<dbReference type="PANTHER" id="PTHR24320:SF148">
    <property type="entry name" value="NAD(P)-BINDING ROSSMANN-FOLD SUPERFAMILY PROTEIN"/>
    <property type="match status" value="1"/>
</dbReference>
<keyword evidence="2" id="KW-0560">Oxidoreductase</keyword>
<organism evidence="4 5">
    <name type="scientific">Kribbella pratensis</name>
    <dbReference type="NCBI Taxonomy" id="2512112"/>
    <lineage>
        <taxon>Bacteria</taxon>
        <taxon>Bacillati</taxon>
        <taxon>Actinomycetota</taxon>
        <taxon>Actinomycetes</taxon>
        <taxon>Propionibacteriales</taxon>
        <taxon>Kribbellaceae</taxon>
        <taxon>Kribbella</taxon>
    </lineage>
</organism>
<comment type="similarity">
    <text evidence="1 3">Belongs to the short-chain dehydrogenases/reductases (SDR) family.</text>
</comment>
<evidence type="ECO:0000313" key="4">
    <source>
        <dbReference type="EMBL" id="TDW95297.1"/>
    </source>
</evidence>
<keyword evidence="5" id="KW-1185">Reference proteome</keyword>
<dbReference type="RefSeq" id="WP_238175267.1">
    <property type="nucleotide sequence ID" value="NZ_SODU01000001.1"/>
</dbReference>
<proteinExistence type="inferred from homology"/>
<dbReference type="InterPro" id="IPR036291">
    <property type="entry name" value="NAD(P)-bd_dom_sf"/>
</dbReference>
<evidence type="ECO:0000256" key="3">
    <source>
        <dbReference type="RuleBase" id="RU000363"/>
    </source>
</evidence>
<gene>
    <name evidence="4" type="ORF">EV137_2631</name>
</gene>
<dbReference type="Gene3D" id="3.40.50.720">
    <property type="entry name" value="NAD(P)-binding Rossmann-like Domain"/>
    <property type="match status" value="1"/>
</dbReference>